<keyword evidence="2" id="KW-1185">Reference proteome</keyword>
<sequence>MNWSLGEHELPTDVENLVSLESIAFLYRVLITTGYHRKNAKKDKFSRPGIESALQTYFNNILKGYTVAVIDSYDSSQKRDSGINCKLSTGKEYVLKKDNDMLMSAKDSKKHLTISGATYRYFDKKYYNFANNNLKPWENLKDLHEKTKQDNITSNCLNPNLNY</sequence>
<accession>A0AA36FFJ3</accession>
<reference evidence="1" key="1">
    <citation type="submission" date="2023-08" db="EMBL/GenBank/DDBJ databases">
        <authorList>
            <person name="Alioto T."/>
            <person name="Alioto T."/>
            <person name="Gomez Garrido J."/>
        </authorList>
    </citation>
    <scope>NUCLEOTIDE SEQUENCE</scope>
</reference>
<organism evidence="1 2">
    <name type="scientific">Octopus vulgaris</name>
    <name type="common">Common octopus</name>
    <dbReference type="NCBI Taxonomy" id="6645"/>
    <lineage>
        <taxon>Eukaryota</taxon>
        <taxon>Metazoa</taxon>
        <taxon>Spiralia</taxon>
        <taxon>Lophotrochozoa</taxon>
        <taxon>Mollusca</taxon>
        <taxon>Cephalopoda</taxon>
        <taxon>Coleoidea</taxon>
        <taxon>Octopodiformes</taxon>
        <taxon>Octopoda</taxon>
        <taxon>Incirrata</taxon>
        <taxon>Octopodidae</taxon>
        <taxon>Octopus</taxon>
    </lineage>
</organism>
<evidence type="ECO:0000313" key="1">
    <source>
        <dbReference type="EMBL" id="CAI9736565.1"/>
    </source>
</evidence>
<dbReference type="AlphaFoldDB" id="A0AA36FFJ3"/>
<name>A0AA36FFJ3_OCTVU</name>
<gene>
    <name evidence="1" type="ORF">OCTVUL_1B002726</name>
</gene>
<dbReference type="EMBL" id="OX597832">
    <property type="protein sequence ID" value="CAI9736565.1"/>
    <property type="molecule type" value="Genomic_DNA"/>
</dbReference>
<protein>
    <submittedName>
        <fullName evidence="1">Uncharacterized protein</fullName>
    </submittedName>
</protein>
<proteinExistence type="predicted"/>
<evidence type="ECO:0000313" key="2">
    <source>
        <dbReference type="Proteomes" id="UP001162480"/>
    </source>
</evidence>
<dbReference type="Proteomes" id="UP001162480">
    <property type="component" value="Chromosome 19"/>
</dbReference>